<evidence type="ECO:0000313" key="2">
    <source>
        <dbReference type="EMBL" id="KFD64265.1"/>
    </source>
</evidence>
<name>A0A085N469_9BILA</name>
<feature type="compositionally biased region" description="Acidic residues" evidence="1">
    <location>
        <begin position="116"/>
        <end position="136"/>
    </location>
</feature>
<feature type="region of interest" description="Disordered" evidence="1">
    <location>
        <begin position="45"/>
        <end position="73"/>
    </location>
</feature>
<sequence>MSESPSLMPGDDKVFNEHAVDTSPPYGPQLPSYLRRSVAMACGPPGSLPLHMKASQTAPSMSTPSKSDQSSSLREMLIRNESVKLTANLERKIKYGVLCEFLETLKSITLNEISLSEDEEERELKDEEQDTEEENDADKIEMATATKASSESVQVEERKTDQEQVTPSQKAADMLSKAILQHQAISVNDFAFLIDQIDACINLDEQSIIQMLDLLIEKNGVAAEYGERGRRFLRKEARKKGGQLSFGAFRTIIAYFRSLSKKQTNHKCV</sequence>
<evidence type="ECO:0000256" key="1">
    <source>
        <dbReference type="SAM" id="MobiDB-lite"/>
    </source>
</evidence>
<gene>
    <name evidence="2" type="ORF">M514_12707</name>
</gene>
<feature type="region of interest" description="Disordered" evidence="1">
    <location>
        <begin position="1"/>
        <end position="31"/>
    </location>
</feature>
<feature type="compositionally biased region" description="Basic and acidic residues" evidence="1">
    <location>
        <begin position="10"/>
        <end position="20"/>
    </location>
</feature>
<feature type="compositionally biased region" description="Polar residues" evidence="1">
    <location>
        <begin position="54"/>
        <end position="73"/>
    </location>
</feature>
<dbReference type="Proteomes" id="UP000030758">
    <property type="component" value="Unassembled WGS sequence"/>
</dbReference>
<reference evidence="2" key="1">
    <citation type="journal article" date="2014" name="Nat. Genet.">
        <title>Genome and transcriptome of the porcine whipworm Trichuris suis.</title>
        <authorList>
            <person name="Jex A.R."/>
            <person name="Nejsum P."/>
            <person name="Schwarz E.M."/>
            <person name="Hu L."/>
            <person name="Young N.D."/>
            <person name="Hall R.S."/>
            <person name="Korhonen P.K."/>
            <person name="Liao S."/>
            <person name="Thamsborg S."/>
            <person name="Xia J."/>
            <person name="Xu P."/>
            <person name="Wang S."/>
            <person name="Scheerlinck J.P."/>
            <person name="Hofmann A."/>
            <person name="Sternberg P.W."/>
            <person name="Wang J."/>
            <person name="Gasser R.B."/>
        </authorList>
    </citation>
    <scope>NUCLEOTIDE SEQUENCE [LARGE SCALE GENOMIC DNA]</scope>
    <source>
        <strain evidence="2">DCEP-RM93F</strain>
    </source>
</reference>
<organism evidence="2">
    <name type="scientific">Trichuris suis</name>
    <name type="common">pig whipworm</name>
    <dbReference type="NCBI Taxonomy" id="68888"/>
    <lineage>
        <taxon>Eukaryota</taxon>
        <taxon>Metazoa</taxon>
        <taxon>Ecdysozoa</taxon>
        <taxon>Nematoda</taxon>
        <taxon>Enoplea</taxon>
        <taxon>Dorylaimia</taxon>
        <taxon>Trichinellida</taxon>
        <taxon>Trichuridae</taxon>
        <taxon>Trichuris</taxon>
    </lineage>
</organism>
<proteinExistence type="predicted"/>
<protein>
    <submittedName>
        <fullName evidence="2">Uncharacterized protein</fullName>
    </submittedName>
</protein>
<accession>A0A085N469</accession>
<dbReference type="EMBL" id="KL367558">
    <property type="protein sequence ID" value="KFD64265.1"/>
    <property type="molecule type" value="Genomic_DNA"/>
</dbReference>
<dbReference type="AlphaFoldDB" id="A0A085N469"/>
<feature type="region of interest" description="Disordered" evidence="1">
    <location>
        <begin position="116"/>
        <end position="168"/>
    </location>
</feature>